<evidence type="ECO:0000313" key="2">
    <source>
        <dbReference type="RefSeq" id="XP_075091810.1"/>
    </source>
</evidence>
<name>A0AC58T3M9_TOBAC</name>
<protein>
    <submittedName>
        <fullName evidence="2">Uncharacterized protein LOC142171973</fullName>
    </submittedName>
</protein>
<accession>A0AC58T3M9</accession>
<reference evidence="1" key="1">
    <citation type="journal article" date="2014" name="Nat. Commun.">
        <title>The tobacco genome sequence and its comparison with those of tomato and potato.</title>
        <authorList>
            <person name="Sierro N."/>
            <person name="Battey J.N."/>
            <person name="Ouadi S."/>
            <person name="Bakaher N."/>
            <person name="Bovet L."/>
            <person name="Willig A."/>
            <person name="Goepfert S."/>
            <person name="Peitsch M.C."/>
            <person name="Ivanov N.V."/>
        </authorList>
    </citation>
    <scope>NUCLEOTIDE SEQUENCE [LARGE SCALE GENOMIC DNA]</scope>
</reference>
<organism evidence="1 2">
    <name type="scientific">Nicotiana tabacum</name>
    <name type="common">Common tobacco</name>
    <dbReference type="NCBI Taxonomy" id="4097"/>
    <lineage>
        <taxon>Eukaryota</taxon>
        <taxon>Viridiplantae</taxon>
        <taxon>Streptophyta</taxon>
        <taxon>Embryophyta</taxon>
        <taxon>Tracheophyta</taxon>
        <taxon>Spermatophyta</taxon>
        <taxon>Magnoliopsida</taxon>
        <taxon>eudicotyledons</taxon>
        <taxon>Gunneridae</taxon>
        <taxon>Pentapetalae</taxon>
        <taxon>asterids</taxon>
        <taxon>lamiids</taxon>
        <taxon>Solanales</taxon>
        <taxon>Solanaceae</taxon>
        <taxon>Nicotianoideae</taxon>
        <taxon>Nicotianeae</taxon>
        <taxon>Nicotiana</taxon>
    </lineage>
</organism>
<gene>
    <name evidence="2" type="primary">LOC142171973</name>
</gene>
<evidence type="ECO:0000313" key="1">
    <source>
        <dbReference type="Proteomes" id="UP000790787"/>
    </source>
</evidence>
<dbReference type="RefSeq" id="XP_075091810.1">
    <property type="nucleotide sequence ID" value="XM_075235709.1"/>
</dbReference>
<dbReference type="Proteomes" id="UP000790787">
    <property type="component" value="Chromosome 17"/>
</dbReference>
<keyword evidence="1" id="KW-1185">Reference proteome</keyword>
<proteinExistence type="predicted"/>
<reference evidence="2" key="2">
    <citation type="submission" date="2025-08" db="UniProtKB">
        <authorList>
            <consortium name="RefSeq"/>
        </authorList>
    </citation>
    <scope>IDENTIFICATION</scope>
    <source>
        <tissue evidence="2">Leaf</tissue>
    </source>
</reference>
<sequence length="800" mass="92591">MMKDLISRKFDFQDISTVTLTQTCSAIVTRPMDQKVSDPDFIILDCQVDEEIPIILGRPFLATGRTLIDCETGELKMRLNNEEIIFNVQQSMRRPSEFANCSLVEAVDVILQEDDETLNVKDPLEVCLMNLEEMDGEGLAEWVMALEGQGFWKREPQFEPLRLEERATPPAKPSIEEPPKLDLKPLPAHLRYAFLGPNSTLPVIISFGLLVVQVEKLLQILQECKIAIGWTMVDIKGINPSFCMYKIHLEEGHKPFREHQRRLNPNMKEVVKKEVIKWLDVGIIFPISNINWVSLVQCVPKKGGMTIIQNENNELISTRAVTGWRICMDYQNLNTSTQKDHFPLPFIDQMLDRLVFEELKKRLESKPRLIRWVLLLQEFDLEIRDRKGMDNQVAEHLLRLEGAEKRMEVEDITETFPNEQLLAVTMEETPWYGDITNYLASDNMIHRCIPEKDQPSILQACQLHHMVDTLEESEQQQKCWNRDFIGLPCSRMPMLGVKSYDECQRTSNISHRHEMPMTTIQEVEVEAVSLPTNNAKRVTSFLKKNIFTCFGTPRAIISDGGTHFCNRVFSRLLEKYGVRHKVATPYHPQTSRQDELFNREIKSVPIKTVNAARTDWAKKLDDALWAYRTAFKTPIGMSLYKLEFGKAYHLPVELEHKTLWALRQLNLNIETAGTGRVTELHELEEFRFHAFENLNARLYKEKMKMIHDKHILDRNFKPGDLVLLYNSRLRLFLGNLKSQWSGPFRVVQVLSSGAVEIKSEDGTNKFTVNGQRLKYYLGMVEEKGDRVVITLEEPQYANEE</sequence>